<keyword evidence="2" id="KW-0805">Transcription regulation</keyword>
<accession>A0A839UC05</accession>
<proteinExistence type="inferred from homology"/>
<keyword evidence="3 6" id="KW-0238">DNA-binding</keyword>
<dbReference type="FunFam" id="1.10.10.10:FF:000001">
    <property type="entry name" value="LysR family transcriptional regulator"/>
    <property type="match status" value="1"/>
</dbReference>
<dbReference type="GO" id="GO:0006351">
    <property type="term" value="P:DNA-templated transcription"/>
    <property type="evidence" value="ECO:0007669"/>
    <property type="project" value="TreeGrafter"/>
</dbReference>
<evidence type="ECO:0000256" key="3">
    <source>
        <dbReference type="ARBA" id="ARBA00023125"/>
    </source>
</evidence>
<dbReference type="InterPro" id="IPR000847">
    <property type="entry name" value="LysR_HTH_N"/>
</dbReference>
<protein>
    <submittedName>
        <fullName evidence="6">DNA-binding transcriptional LysR family regulator</fullName>
    </submittedName>
</protein>
<evidence type="ECO:0000256" key="2">
    <source>
        <dbReference type="ARBA" id="ARBA00023015"/>
    </source>
</evidence>
<keyword evidence="4" id="KW-0804">Transcription</keyword>
<dbReference type="PROSITE" id="PS50931">
    <property type="entry name" value="HTH_LYSR"/>
    <property type="match status" value="1"/>
</dbReference>
<dbReference type="PANTHER" id="PTHR30537:SF5">
    <property type="entry name" value="HTH-TYPE TRANSCRIPTIONAL ACTIVATOR TTDR-RELATED"/>
    <property type="match status" value="1"/>
</dbReference>
<dbReference type="InterPro" id="IPR005119">
    <property type="entry name" value="LysR_subst-bd"/>
</dbReference>
<evidence type="ECO:0000256" key="1">
    <source>
        <dbReference type="ARBA" id="ARBA00009437"/>
    </source>
</evidence>
<dbReference type="EMBL" id="JACHXN010000020">
    <property type="protein sequence ID" value="MBB3148518.1"/>
    <property type="molecule type" value="Genomic_DNA"/>
</dbReference>
<dbReference type="CDD" id="cd08471">
    <property type="entry name" value="PBP2_CrgA_like_2"/>
    <property type="match status" value="1"/>
</dbReference>
<reference evidence="6 7" key="1">
    <citation type="submission" date="2020-08" db="EMBL/GenBank/DDBJ databases">
        <title>Genomic Encyclopedia of Type Strains, Phase III (KMG-III): the genomes of soil and plant-associated and newly described type strains.</title>
        <authorList>
            <person name="Whitman W."/>
        </authorList>
    </citation>
    <scope>NUCLEOTIDE SEQUENCE [LARGE SCALE GENOMIC DNA]</scope>
    <source>
        <strain evidence="6 7">CECT 7015</strain>
    </source>
</reference>
<dbReference type="InterPro" id="IPR058163">
    <property type="entry name" value="LysR-type_TF_proteobact-type"/>
</dbReference>
<dbReference type="SUPFAM" id="SSF53850">
    <property type="entry name" value="Periplasmic binding protein-like II"/>
    <property type="match status" value="1"/>
</dbReference>
<dbReference type="InterPro" id="IPR036390">
    <property type="entry name" value="WH_DNA-bd_sf"/>
</dbReference>
<feature type="domain" description="HTH lysR-type" evidence="5">
    <location>
        <begin position="1"/>
        <end position="59"/>
    </location>
</feature>
<dbReference type="SUPFAM" id="SSF46785">
    <property type="entry name" value="Winged helix' DNA-binding domain"/>
    <property type="match status" value="1"/>
</dbReference>
<dbReference type="GO" id="GO:0003700">
    <property type="term" value="F:DNA-binding transcription factor activity"/>
    <property type="evidence" value="ECO:0007669"/>
    <property type="project" value="InterPro"/>
</dbReference>
<organism evidence="6 7">
    <name type="scientific">Phyllobacterium trifolii</name>
    <dbReference type="NCBI Taxonomy" id="300193"/>
    <lineage>
        <taxon>Bacteria</taxon>
        <taxon>Pseudomonadati</taxon>
        <taxon>Pseudomonadota</taxon>
        <taxon>Alphaproteobacteria</taxon>
        <taxon>Hyphomicrobiales</taxon>
        <taxon>Phyllobacteriaceae</taxon>
        <taxon>Phyllobacterium</taxon>
    </lineage>
</organism>
<dbReference type="InterPro" id="IPR036388">
    <property type="entry name" value="WH-like_DNA-bd_sf"/>
</dbReference>
<evidence type="ECO:0000259" key="5">
    <source>
        <dbReference type="PROSITE" id="PS50931"/>
    </source>
</evidence>
<dbReference type="Pfam" id="PF00126">
    <property type="entry name" value="HTH_1"/>
    <property type="match status" value="1"/>
</dbReference>
<evidence type="ECO:0000313" key="7">
    <source>
        <dbReference type="Proteomes" id="UP000554520"/>
    </source>
</evidence>
<evidence type="ECO:0000256" key="4">
    <source>
        <dbReference type="ARBA" id="ARBA00023163"/>
    </source>
</evidence>
<dbReference type="Pfam" id="PF03466">
    <property type="entry name" value="LysR_substrate"/>
    <property type="match status" value="1"/>
</dbReference>
<dbReference type="PRINTS" id="PR00039">
    <property type="entry name" value="HTHLYSR"/>
</dbReference>
<dbReference type="GO" id="GO:0043565">
    <property type="term" value="F:sequence-specific DNA binding"/>
    <property type="evidence" value="ECO:0007669"/>
    <property type="project" value="TreeGrafter"/>
</dbReference>
<dbReference type="Proteomes" id="UP000554520">
    <property type="component" value="Unassembled WGS sequence"/>
</dbReference>
<keyword evidence="7" id="KW-1185">Reference proteome</keyword>
<evidence type="ECO:0000313" key="6">
    <source>
        <dbReference type="EMBL" id="MBB3148518.1"/>
    </source>
</evidence>
<dbReference type="Gene3D" id="3.40.190.290">
    <property type="match status" value="1"/>
</dbReference>
<dbReference type="RefSeq" id="WP_183664371.1">
    <property type="nucleotide sequence ID" value="NZ_JACHXN010000020.1"/>
</dbReference>
<comment type="caution">
    <text evidence="6">The sequence shown here is derived from an EMBL/GenBank/DDBJ whole genome shotgun (WGS) entry which is preliminary data.</text>
</comment>
<sequence length="298" mass="32408">MDRWSSMRIFVKVAEEKGFAEAARQLNLSPPAVTRAIAFLEEITGARLFVRTTRNVKLTDAGERYLADCQRILTDIAEAEALAGGAHAKPTGSLSITAPVIFGNMFVMPILTSYLAEHTEVTGRTLFVDRLVNIVDEGVDVAVRIGHLQDSGLSAIRVGTIRRVVCASREYLDATDTPVKPEDLQHHTIIATVPTGETVEWQFIHGTASVSLRPRLFCNTNEAALSAALAGWGITRVLSYQIAAATADGRLKTVLTEFSEPPLPVHVVHPEGRMASAKTRAFVDLAVERLRSDPALRA</sequence>
<gene>
    <name evidence="6" type="ORF">FHS21_004966</name>
</gene>
<name>A0A839UC05_9HYPH</name>
<dbReference type="AlphaFoldDB" id="A0A839UC05"/>
<comment type="similarity">
    <text evidence="1">Belongs to the LysR transcriptional regulatory family.</text>
</comment>
<dbReference type="Gene3D" id="1.10.10.10">
    <property type="entry name" value="Winged helix-like DNA-binding domain superfamily/Winged helix DNA-binding domain"/>
    <property type="match status" value="1"/>
</dbReference>
<dbReference type="PANTHER" id="PTHR30537">
    <property type="entry name" value="HTH-TYPE TRANSCRIPTIONAL REGULATOR"/>
    <property type="match status" value="1"/>
</dbReference>